<dbReference type="InterPro" id="IPR023210">
    <property type="entry name" value="NADP_OxRdtase_dom"/>
</dbReference>
<proteinExistence type="predicted"/>
<dbReference type="CDD" id="cd19079">
    <property type="entry name" value="AKR_EcYajO-like"/>
    <property type="match status" value="1"/>
</dbReference>
<dbReference type="AlphaFoldDB" id="A0A068RUT2"/>
<dbReference type="InterPro" id="IPR036812">
    <property type="entry name" value="NAD(P)_OxRdtase_dom_sf"/>
</dbReference>
<dbReference type="Pfam" id="PF00248">
    <property type="entry name" value="Aldo_ket_red"/>
    <property type="match status" value="1"/>
</dbReference>
<dbReference type="PANTHER" id="PTHR43364:SF4">
    <property type="entry name" value="NAD(P)-LINKED OXIDOREDUCTASE SUPERFAMILY PROTEIN"/>
    <property type="match status" value="1"/>
</dbReference>
<keyword evidence="1" id="KW-0560">Oxidoreductase</keyword>
<reference evidence="3" key="1">
    <citation type="submission" date="2013-08" db="EMBL/GenBank/DDBJ databases">
        <title>Gene expansion shapes genome architecture in the human pathogen Lichtheimia corymbifera: an evolutionary genomics analysis in the ancient terrestrial Mucorales (Mucoromycotina).</title>
        <authorList>
            <person name="Schwartze V.U."/>
            <person name="Winter S."/>
            <person name="Shelest E."/>
            <person name="Marcet-Houben M."/>
            <person name="Horn F."/>
            <person name="Wehner S."/>
            <person name="Hoffmann K."/>
            <person name="Riege K."/>
            <person name="Sammeth M."/>
            <person name="Nowrousian M."/>
            <person name="Valiante V."/>
            <person name="Linde J."/>
            <person name="Jacobsen I.D."/>
            <person name="Marz M."/>
            <person name="Brakhage A.A."/>
            <person name="Gabaldon T."/>
            <person name="Bocker S."/>
            <person name="Voigt K."/>
        </authorList>
    </citation>
    <scope>NUCLEOTIDE SEQUENCE [LARGE SCALE GENOMIC DNA]</scope>
    <source>
        <strain evidence="3">FSU 9682</strain>
    </source>
</reference>
<dbReference type="VEuPathDB" id="FungiDB:LCOR_04161.1"/>
<evidence type="ECO:0000256" key="1">
    <source>
        <dbReference type="ARBA" id="ARBA00023002"/>
    </source>
</evidence>
<sequence>MSTAAEATSSSMQYVRFGKTGLRVSRICLGCMSYGSPAWNSWSLERDESLDMIKKAYDAGINFFDTADMYSNGVSEEILGQAIRKFAFPRDRIVVATKVFFPVMPEVGMGFPAMPERMDRGDLVNTFGLSRKHIFDAVEASLKRLQLDYIDLYQIHRFDQNTPIEETMEALHDLVKMGKVRYIGASSMHTWEFQKANNIAATRGWTQFSCMQNLYNLLYREEEREMIPYCIDQGIAQIPWSPLSMGKLTGKKRETVRSEKSSAFHKRMFGDRYEEMEDSIIDNVIALAEKKKVPPAQVALAWLLSKSHVTAPIVGIRKEEHLNDTIAALNVKLTEEEIKQLEAPYVPRPLIPM</sequence>
<protein>
    <submittedName>
        <fullName evidence="3">Aldo keto reductase</fullName>
    </submittedName>
</protein>
<accession>A0A068RUT2</accession>
<name>A0A068RUT2_9FUNG</name>
<dbReference type="InterPro" id="IPR050523">
    <property type="entry name" value="AKR_Detox_Biosynth"/>
</dbReference>
<evidence type="ECO:0000313" key="3">
    <source>
        <dbReference type="EMBL" id="CDH52716.1"/>
    </source>
</evidence>
<dbReference type="GO" id="GO:0016491">
    <property type="term" value="F:oxidoreductase activity"/>
    <property type="evidence" value="ECO:0007669"/>
    <property type="project" value="UniProtKB-KW"/>
</dbReference>
<dbReference type="FunFam" id="3.20.20.100:FF:000004">
    <property type="entry name" value="Oxidoreductase, aldo/keto reductase"/>
    <property type="match status" value="1"/>
</dbReference>
<keyword evidence="4" id="KW-1185">Reference proteome</keyword>
<dbReference type="STRING" id="1263082.A0A068RUT2"/>
<dbReference type="Proteomes" id="UP000027586">
    <property type="component" value="Unassembled WGS sequence"/>
</dbReference>
<dbReference type="EMBL" id="CBTN010000014">
    <property type="protein sequence ID" value="CDH52716.1"/>
    <property type="molecule type" value="Genomic_DNA"/>
</dbReference>
<evidence type="ECO:0000259" key="2">
    <source>
        <dbReference type="Pfam" id="PF00248"/>
    </source>
</evidence>
<evidence type="ECO:0000313" key="4">
    <source>
        <dbReference type="Proteomes" id="UP000027586"/>
    </source>
</evidence>
<feature type="domain" description="NADP-dependent oxidoreductase" evidence="2">
    <location>
        <begin position="26"/>
        <end position="343"/>
    </location>
</feature>
<dbReference type="SUPFAM" id="SSF51430">
    <property type="entry name" value="NAD(P)-linked oxidoreductase"/>
    <property type="match status" value="1"/>
</dbReference>
<dbReference type="PANTHER" id="PTHR43364">
    <property type="entry name" value="NADH-SPECIFIC METHYLGLYOXAL REDUCTASE-RELATED"/>
    <property type="match status" value="1"/>
</dbReference>
<dbReference type="Gene3D" id="3.20.20.100">
    <property type="entry name" value="NADP-dependent oxidoreductase domain"/>
    <property type="match status" value="1"/>
</dbReference>
<dbReference type="OrthoDB" id="37537at2759"/>
<gene>
    <name evidence="3" type="ORF">LCOR_04161.1</name>
</gene>
<organism evidence="3 4">
    <name type="scientific">Lichtheimia corymbifera JMRC:FSU:9682</name>
    <dbReference type="NCBI Taxonomy" id="1263082"/>
    <lineage>
        <taxon>Eukaryota</taxon>
        <taxon>Fungi</taxon>
        <taxon>Fungi incertae sedis</taxon>
        <taxon>Mucoromycota</taxon>
        <taxon>Mucoromycotina</taxon>
        <taxon>Mucoromycetes</taxon>
        <taxon>Mucorales</taxon>
        <taxon>Lichtheimiaceae</taxon>
        <taxon>Lichtheimia</taxon>
    </lineage>
</organism>
<dbReference type="GO" id="GO:0005829">
    <property type="term" value="C:cytosol"/>
    <property type="evidence" value="ECO:0007669"/>
    <property type="project" value="UniProtKB-ARBA"/>
</dbReference>
<comment type="caution">
    <text evidence="3">The sequence shown here is derived from an EMBL/GenBank/DDBJ whole genome shotgun (WGS) entry which is preliminary data.</text>
</comment>